<evidence type="ECO:0000259" key="5">
    <source>
        <dbReference type="PROSITE" id="PS50211"/>
    </source>
</evidence>
<dbReference type="Pfam" id="PF09804">
    <property type="entry name" value="DENND11"/>
    <property type="match status" value="2"/>
</dbReference>
<dbReference type="AlphaFoldDB" id="A0A4W6BXX0"/>
<gene>
    <name evidence="6" type="primary">DENND11</name>
</gene>
<reference evidence="6" key="2">
    <citation type="submission" date="2025-08" db="UniProtKB">
        <authorList>
            <consortium name="Ensembl"/>
        </authorList>
    </citation>
    <scope>IDENTIFICATION</scope>
</reference>
<dbReference type="PANTHER" id="PTHR31017">
    <property type="entry name" value="LATE SECRETORY PATHWAY PROTEIN AVL9-RELATED"/>
    <property type="match status" value="1"/>
</dbReference>
<name>A0A4W6BXX0_LATCA</name>
<dbReference type="InterPro" id="IPR037516">
    <property type="entry name" value="Tripartite_DENN"/>
</dbReference>
<evidence type="ECO:0000256" key="1">
    <source>
        <dbReference type="ARBA" id="ARBA00007629"/>
    </source>
</evidence>
<dbReference type="PROSITE" id="PS50211">
    <property type="entry name" value="DENN"/>
    <property type="match status" value="1"/>
</dbReference>
<evidence type="ECO:0000256" key="2">
    <source>
        <dbReference type="ARBA" id="ARBA00015743"/>
    </source>
</evidence>
<accession>A0A4W6BXX0</accession>
<reference evidence="7" key="1">
    <citation type="submission" date="2015-09" db="EMBL/GenBank/DDBJ databases">
        <authorList>
            <person name="Sai Rama Sridatta P."/>
        </authorList>
    </citation>
    <scope>NUCLEOTIDE SEQUENCE [LARGE SCALE GENOMIC DNA]</scope>
</reference>
<organism evidence="6 7">
    <name type="scientific">Lates calcarifer</name>
    <name type="common">Barramundi</name>
    <name type="synonym">Holocentrus calcarifer</name>
    <dbReference type="NCBI Taxonomy" id="8187"/>
    <lineage>
        <taxon>Eukaryota</taxon>
        <taxon>Metazoa</taxon>
        <taxon>Chordata</taxon>
        <taxon>Craniata</taxon>
        <taxon>Vertebrata</taxon>
        <taxon>Euteleostomi</taxon>
        <taxon>Actinopterygii</taxon>
        <taxon>Neopterygii</taxon>
        <taxon>Teleostei</taxon>
        <taxon>Neoteleostei</taxon>
        <taxon>Acanthomorphata</taxon>
        <taxon>Carangaria</taxon>
        <taxon>Carangaria incertae sedis</taxon>
        <taxon>Centropomidae</taxon>
        <taxon>Lates</taxon>
    </lineage>
</organism>
<dbReference type="Proteomes" id="UP000314980">
    <property type="component" value="Unassembled WGS sequence"/>
</dbReference>
<evidence type="ECO:0000256" key="3">
    <source>
        <dbReference type="ARBA" id="ARBA00022658"/>
    </source>
</evidence>
<dbReference type="InterPro" id="IPR018626">
    <property type="entry name" value="LCHN/Anr2"/>
</dbReference>
<proteinExistence type="inferred from homology"/>
<reference evidence="6" key="3">
    <citation type="submission" date="2025-09" db="UniProtKB">
        <authorList>
            <consortium name="Ensembl"/>
        </authorList>
    </citation>
    <scope>IDENTIFICATION</scope>
</reference>
<protein>
    <recommendedName>
        <fullName evidence="2">DENN domain-containing protein 11</fullName>
    </recommendedName>
    <alternativeName>
        <fullName evidence="4">Protein LCHN</fullName>
    </alternativeName>
</protein>
<dbReference type="InterPro" id="IPR051731">
    <property type="entry name" value="DENND11/AVL9_GEFs"/>
</dbReference>
<evidence type="ECO:0000256" key="4">
    <source>
        <dbReference type="ARBA" id="ARBA00033400"/>
    </source>
</evidence>
<evidence type="ECO:0000313" key="7">
    <source>
        <dbReference type="Proteomes" id="UP000314980"/>
    </source>
</evidence>
<comment type="similarity">
    <text evidence="1">Belongs to the DENND11 family.</text>
</comment>
<dbReference type="InParanoid" id="A0A4W6BXX0"/>
<dbReference type="GO" id="GO:0005085">
    <property type="term" value="F:guanyl-nucleotide exchange factor activity"/>
    <property type="evidence" value="ECO:0007669"/>
    <property type="project" value="UniProtKB-KW"/>
</dbReference>
<dbReference type="STRING" id="8187.ENSLCAP00010004277"/>
<dbReference type="PANTHER" id="PTHR31017:SF2">
    <property type="entry name" value="DENN DOMAIN-CONTAINING PROTEIN 11"/>
    <property type="match status" value="1"/>
</dbReference>
<dbReference type="Ensembl" id="ENSLCAT00010004386.1">
    <property type="protein sequence ID" value="ENSLCAP00010004277.1"/>
    <property type="gene ID" value="ENSLCAG00010002179.1"/>
</dbReference>
<keyword evidence="7" id="KW-1185">Reference proteome</keyword>
<dbReference type="GeneTree" id="ENSGT00590000083189"/>
<dbReference type="GO" id="GO:0005737">
    <property type="term" value="C:cytoplasm"/>
    <property type="evidence" value="ECO:0007669"/>
    <property type="project" value="TreeGrafter"/>
</dbReference>
<feature type="domain" description="UDENN" evidence="5">
    <location>
        <begin position="1"/>
        <end position="320"/>
    </location>
</feature>
<evidence type="ECO:0000313" key="6">
    <source>
        <dbReference type="Ensembl" id="ENSLCAP00010004277.1"/>
    </source>
</evidence>
<keyword evidence="3" id="KW-0344">Guanine-nucleotide releasing factor</keyword>
<sequence>MVEWCLPHDINLDGVEFKSMASGSHRITVTLCAYFRKGCYFGLACFANMPVESELERGARMKSVGILSPSYTLLYRYMHFLENQVRHQLQCPGRPSAYRKWPGHCLSNLESGCMSQFIQFFGEQIMVLWKFALLRKRLLIFSPPPVGVVCYRVYCCCCLANVSLPGIGVSVPELRPFFYINIADITALETEMSYVACTTEKIFEEKKELSHLQPLLRVNAADKEKYRKLTEQRQMLLYSQEVDGDCTSNEEDLFILFFMELNNRIFQTLSEVAGSTDPTLTTEHVRAMGLDPQGDRSFLVDLLEVYGIDVTLVIDNLCCP</sequence>